<accession>A0ABP7N775</accession>
<dbReference type="PIRSF" id="PIRSF005211">
    <property type="entry name" value="Ab_hydro_YheT"/>
    <property type="match status" value="1"/>
</dbReference>
<dbReference type="InterPro" id="IPR050960">
    <property type="entry name" value="AB_hydrolase_4_sf"/>
</dbReference>
<dbReference type="Proteomes" id="UP001501565">
    <property type="component" value="Unassembled WGS sequence"/>
</dbReference>
<dbReference type="PANTHER" id="PTHR10794">
    <property type="entry name" value="ABHYDROLASE DOMAIN-CONTAINING PROTEIN"/>
    <property type="match status" value="1"/>
</dbReference>
<name>A0ABP7N775_9GAMM</name>
<comment type="caution">
    <text evidence="3">The sequence shown here is derived from an EMBL/GenBank/DDBJ whole genome shotgun (WGS) entry which is preliminary data.</text>
</comment>
<evidence type="ECO:0000256" key="1">
    <source>
        <dbReference type="ARBA" id="ARBA00010884"/>
    </source>
</evidence>
<dbReference type="PANTHER" id="PTHR10794:SF94">
    <property type="entry name" value="ESTERASE YHET-RELATED"/>
    <property type="match status" value="1"/>
</dbReference>
<dbReference type="Gene3D" id="3.40.50.1820">
    <property type="entry name" value="alpha/beta hydrolase"/>
    <property type="match status" value="1"/>
</dbReference>
<feature type="domain" description="AB hydrolase-1" evidence="2">
    <location>
        <begin position="69"/>
        <end position="306"/>
    </location>
</feature>
<dbReference type="SUPFAM" id="SSF53474">
    <property type="entry name" value="alpha/beta-Hydrolases"/>
    <property type="match status" value="1"/>
</dbReference>
<evidence type="ECO:0000313" key="3">
    <source>
        <dbReference type="EMBL" id="GAA3938927.1"/>
    </source>
</evidence>
<reference evidence="4" key="1">
    <citation type="journal article" date="2019" name="Int. J. Syst. Evol. Microbiol.">
        <title>The Global Catalogue of Microorganisms (GCM) 10K type strain sequencing project: providing services to taxonomists for standard genome sequencing and annotation.</title>
        <authorList>
            <consortium name="The Broad Institute Genomics Platform"/>
            <consortium name="The Broad Institute Genome Sequencing Center for Infectious Disease"/>
            <person name="Wu L."/>
            <person name="Ma J."/>
        </authorList>
    </citation>
    <scope>NUCLEOTIDE SEQUENCE [LARGE SCALE GENOMIC DNA]</scope>
    <source>
        <strain evidence="4">JCM 17551</strain>
    </source>
</reference>
<dbReference type="GO" id="GO:0016787">
    <property type="term" value="F:hydrolase activity"/>
    <property type="evidence" value="ECO:0007669"/>
    <property type="project" value="UniProtKB-KW"/>
</dbReference>
<protein>
    <submittedName>
        <fullName evidence="3">Alpha/beta fold hydrolase</fullName>
    </submittedName>
</protein>
<organism evidence="3 4">
    <name type="scientific">Litoribacillus peritrichatus</name>
    <dbReference type="NCBI Taxonomy" id="718191"/>
    <lineage>
        <taxon>Bacteria</taxon>
        <taxon>Pseudomonadati</taxon>
        <taxon>Pseudomonadota</taxon>
        <taxon>Gammaproteobacteria</taxon>
        <taxon>Oceanospirillales</taxon>
        <taxon>Oceanospirillaceae</taxon>
        <taxon>Litoribacillus</taxon>
    </lineage>
</organism>
<dbReference type="InterPro" id="IPR029058">
    <property type="entry name" value="AB_hydrolase_fold"/>
</dbReference>
<dbReference type="InterPro" id="IPR012020">
    <property type="entry name" value="ABHD4"/>
</dbReference>
<comment type="similarity">
    <text evidence="1">Belongs to the AB hydrolase superfamily. AB hydrolase 4 family.</text>
</comment>
<evidence type="ECO:0000313" key="4">
    <source>
        <dbReference type="Proteomes" id="UP001501565"/>
    </source>
</evidence>
<evidence type="ECO:0000259" key="2">
    <source>
        <dbReference type="Pfam" id="PF00561"/>
    </source>
</evidence>
<proteinExistence type="inferred from homology"/>
<dbReference type="RefSeq" id="WP_344800295.1">
    <property type="nucleotide sequence ID" value="NZ_BAABBN010000015.1"/>
</dbReference>
<dbReference type="Pfam" id="PF00561">
    <property type="entry name" value="Abhydrolase_1"/>
    <property type="match status" value="1"/>
</dbReference>
<dbReference type="InterPro" id="IPR000073">
    <property type="entry name" value="AB_hydrolase_1"/>
</dbReference>
<gene>
    <name evidence="3" type="ORF">GCM10022277_38770</name>
</gene>
<dbReference type="EMBL" id="BAABBN010000015">
    <property type="protein sequence ID" value="GAA3938927.1"/>
    <property type="molecule type" value="Genomic_DNA"/>
</dbReference>
<keyword evidence="4" id="KW-1185">Reference proteome</keyword>
<keyword evidence="3" id="KW-0378">Hydrolase</keyword>
<sequence length="330" mass="37465">MPNIVSDYRAPLFLRNGHLNTIYPSLFRKLKPTMCYREQIDTQDNDFLFLDWYTLDDLSHSDLSEPKRLVIISHGLEGHSERPYVLGMANHLNKLGWDALAWNFRTCGPVMNRQKRFYHSGATDDLARVIQHASERGYQQIALVGFSMGGNLSLLHAGRESASLNKAVIGVVGISVPCDLEGCANQLAKPQNSIYMKRFLRDLHHKMAAKQQAFPDDICIDNYQDIRNFKQFDDLYTAPLHGFKDATDYWTQSSCLQYLPDICLPTLLINAQDDPFLSESAYPYHEADASSMLYLETPANGGHVGFVSFNNDGSYWIEQRVGGFLKDILK</sequence>